<feature type="domain" description="DUF4440" evidence="1">
    <location>
        <begin position="25"/>
        <end position="136"/>
    </location>
</feature>
<dbReference type="InterPro" id="IPR011944">
    <property type="entry name" value="Steroid_delta5-4_isomerase"/>
</dbReference>
<proteinExistence type="predicted"/>
<dbReference type="InterPro" id="IPR027843">
    <property type="entry name" value="DUF4440"/>
</dbReference>
<keyword evidence="3" id="KW-1185">Reference proteome</keyword>
<reference evidence="2 3" key="1">
    <citation type="submission" date="2019-09" db="EMBL/GenBank/DDBJ databases">
        <title>Actinomadura physcomitrii sp. nov., a novel actinomycete isolated from moss [Physcomitrium sphaericum (Ludw) Fuernr].</title>
        <authorList>
            <person name="Liu C."/>
            <person name="Zhuang X."/>
        </authorList>
    </citation>
    <scope>NUCLEOTIDE SEQUENCE [LARGE SCALE GENOMIC DNA]</scope>
    <source>
        <strain evidence="2 3">CYP1-1B</strain>
    </source>
</reference>
<dbReference type="AlphaFoldDB" id="A0A6L3VXH7"/>
<name>A0A6L3VXH7_9ACTN</name>
<dbReference type="Gene3D" id="3.10.450.50">
    <property type="match status" value="1"/>
</dbReference>
<evidence type="ECO:0000259" key="1">
    <source>
        <dbReference type="Pfam" id="PF14534"/>
    </source>
</evidence>
<gene>
    <name evidence="2" type="ORF">F9B16_09555</name>
</gene>
<organism evidence="2 3">
    <name type="scientific">Actinomadura montaniterrae</name>
    <dbReference type="NCBI Taxonomy" id="1803903"/>
    <lineage>
        <taxon>Bacteria</taxon>
        <taxon>Bacillati</taxon>
        <taxon>Actinomycetota</taxon>
        <taxon>Actinomycetes</taxon>
        <taxon>Streptosporangiales</taxon>
        <taxon>Thermomonosporaceae</taxon>
        <taxon>Actinomadura</taxon>
    </lineage>
</organism>
<dbReference type="Proteomes" id="UP000483004">
    <property type="component" value="Unassembled WGS sequence"/>
</dbReference>
<dbReference type="EMBL" id="WBMR01000018">
    <property type="protein sequence ID" value="KAB2384864.1"/>
    <property type="molecule type" value="Genomic_DNA"/>
</dbReference>
<comment type="caution">
    <text evidence="2">The sequence shown here is derived from an EMBL/GenBank/DDBJ whole genome shotgun (WGS) entry which is preliminary data.</text>
</comment>
<evidence type="ECO:0000313" key="3">
    <source>
        <dbReference type="Proteomes" id="UP000483004"/>
    </source>
</evidence>
<accession>A0A6L3VXH7</accession>
<dbReference type="NCBIfam" id="TIGR02246">
    <property type="entry name" value="SgcJ/EcaC family oxidoreductase"/>
    <property type="match status" value="1"/>
</dbReference>
<dbReference type="InterPro" id="IPR032710">
    <property type="entry name" value="NTF2-like_dom_sf"/>
</dbReference>
<dbReference type="OrthoDB" id="582586at2"/>
<evidence type="ECO:0000313" key="2">
    <source>
        <dbReference type="EMBL" id="KAB2384864.1"/>
    </source>
</evidence>
<dbReference type="Pfam" id="PF14534">
    <property type="entry name" value="DUF4440"/>
    <property type="match status" value="1"/>
</dbReference>
<protein>
    <submittedName>
        <fullName evidence="2">SgcJ/EcaC family oxidoreductase</fullName>
    </submittedName>
</protein>
<sequence>MVKSGRTHAVRPGGGLSTEAGEQTVAAVFEDISQAWADGDAGAFTRRYAEQATVILPGVLLRDRIEVRTAMAAAFATCLKGSQRVHAVRSVRFLRQDVAVVITRSATMLSGQTGATDEQGESATWTLCRNDGRWLIEALHS</sequence>
<dbReference type="SUPFAM" id="SSF54427">
    <property type="entry name" value="NTF2-like"/>
    <property type="match status" value="1"/>
</dbReference>